<protein>
    <submittedName>
        <fullName evidence="6">Putative E3 ubiquitin-protein ligase UBR7</fullName>
    </submittedName>
</protein>
<dbReference type="InterPro" id="IPR047506">
    <property type="entry name" value="UBR7-like_UBR-box"/>
</dbReference>
<feature type="zinc finger region" description="UBR-type" evidence="4">
    <location>
        <begin position="37"/>
        <end position="107"/>
    </location>
</feature>
<dbReference type="CDD" id="cd19677">
    <property type="entry name" value="UBR-box_UBR7"/>
    <property type="match status" value="1"/>
</dbReference>
<dbReference type="GO" id="GO:0061630">
    <property type="term" value="F:ubiquitin protein ligase activity"/>
    <property type="evidence" value="ECO:0007669"/>
    <property type="project" value="InterPro"/>
</dbReference>
<organism evidence="6">
    <name type="scientific">Hydra vulgaris</name>
    <name type="common">Hydra</name>
    <name type="synonym">Hydra attenuata</name>
    <dbReference type="NCBI Taxonomy" id="6087"/>
    <lineage>
        <taxon>Eukaryota</taxon>
        <taxon>Metazoa</taxon>
        <taxon>Cnidaria</taxon>
        <taxon>Hydrozoa</taxon>
        <taxon>Hydroidolina</taxon>
        <taxon>Anthoathecata</taxon>
        <taxon>Aplanulata</taxon>
        <taxon>Hydridae</taxon>
        <taxon>Hydra</taxon>
    </lineage>
</organism>
<dbReference type="SUPFAM" id="SSF57903">
    <property type="entry name" value="FYVE/PHD zinc finger"/>
    <property type="match status" value="1"/>
</dbReference>
<evidence type="ECO:0000256" key="1">
    <source>
        <dbReference type="ARBA" id="ARBA00022723"/>
    </source>
</evidence>
<dbReference type="OrthoDB" id="6769802at2759"/>
<evidence type="ECO:0000259" key="5">
    <source>
        <dbReference type="PROSITE" id="PS51157"/>
    </source>
</evidence>
<dbReference type="PANTHER" id="PTHR13513">
    <property type="entry name" value="E3 UBIQUITIN-PROTEIN LIGASE UBR7"/>
    <property type="match status" value="1"/>
</dbReference>
<reference evidence="6" key="1">
    <citation type="journal article" date="2013" name="Genome Biol. Evol.">
        <title>Punctuated emergences of genetic and phenotypic innovations in eumetazoan, bilaterian, euteleostome, and hominidae ancestors.</title>
        <authorList>
            <person name="Wenger Y."/>
            <person name="Galliot B."/>
        </authorList>
    </citation>
    <scope>NUCLEOTIDE SEQUENCE</scope>
    <source>
        <tissue evidence="6">Whole animals</tissue>
    </source>
</reference>
<name>T2M8X6_HYDVU</name>
<dbReference type="Pfam" id="PF02207">
    <property type="entry name" value="zf-UBR"/>
    <property type="match status" value="1"/>
</dbReference>
<keyword evidence="3" id="KW-0862">Zinc</keyword>
<evidence type="ECO:0000256" key="3">
    <source>
        <dbReference type="ARBA" id="ARBA00022833"/>
    </source>
</evidence>
<evidence type="ECO:0000313" key="6">
    <source>
        <dbReference type="EMBL" id="CDG68733.1"/>
    </source>
</evidence>
<dbReference type="InterPro" id="IPR013083">
    <property type="entry name" value="Znf_RING/FYVE/PHD"/>
</dbReference>
<dbReference type="InterPro" id="IPR003126">
    <property type="entry name" value="Znf_UBR"/>
</dbReference>
<gene>
    <name evidence="6" type="primary">UBR7</name>
</gene>
<dbReference type="PANTHER" id="PTHR13513:SF9">
    <property type="entry name" value="E3 UBIQUITIN-PROTEIN LIGASE UBR7-RELATED"/>
    <property type="match status" value="1"/>
</dbReference>
<proteinExistence type="evidence at transcript level"/>
<evidence type="ECO:0000256" key="4">
    <source>
        <dbReference type="PROSITE-ProRule" id="PRU00508"/>
    </source>
</evidence>
<dbReference type="CDD" id="cd15542">
    <property type="entry name" value="PHD_UBR7"/>
    <property type="match status" value="1"/>
</dbReference>
<sequence length="506" mass="58076">MSDCHDDEDIITVEDAVYEMDAQVEESIAILGASDSDNCTYSLGYMERQALFACKTCDLKGDAGICYACSLTCHQEHDLIELYTKRNIRCDCGNSKFNGFECSLIKNKDLLNEKNAYNHNYKGLYCTCDRPYPDPEEEIEDEMIQCVACEDWYHSRHLGSLLPAEFHEMVCYLCVAKYNFLQYYYNEQVNTPDIDVVSVDKEKESKNTDSHFSLSDTLTNEEKQNKIKKNEEMCKLEKLKHQFVNLGNIDKNVSFYWNDGWRSSLCNCAMCLELYEKNSIPFIIKESDTITFYENKGKEKADNLLKDAANKISSMPIVQQVELARERNVCLKSDSNEILGYQELKSGLQNFLRNFPPNQIVKKEDVESFFEELNERKRRRVTNIPPNNCRHPGELLALFDFETIIVKPITRGNPCECLICRIGWLMLTEKHPLDTDTKEEKISDQKCSKCLSLIGRGLPHQCSVSQFRENIRSLAANDDKVVEEIASSTITSKDASPHGTVRLSQT</sequence>
<dbReference type="AlphaFoldDB" id="T2M8X6"/>
<accession>T2M8X6</accession>
<dbReference type="EMBL" id="HAAD01002501">
    <property type="protein sequence ID" value="CDG68733.1"/>
    <property type="molecule type" value="mRNA"/>
</dbReference>
<keyword evidence="2" id="KW-0863">Zinc-finger</keyword>
<dbReference type="PROSITE" id="PS51157">
    <property type="entry name" value="ZF_UBR"/>
    <property type="match status" value="1"/>
</dbReference>
<dbReference type="SMART" id="SM00396">
    <property type="entry name" value="ZnF_UBR1"/>
    <property type="match status" value="1"/>
</dbReference>
<keyword evidence="1" id="KW-0479">Metal-binding</keyword>
<dbReference type="Gene3D" id="3.30.40.10">
    <property type="entry name" value="Zinc/RING finger domain, C3HC4 (zinc finger)"/>
    <property type="match status" value="1"/>
</dbReference>
<dbReference type="GO" id="GO:0005737">
    <property type="term" value="C:cytoplasm"/>
    <property type="evidence" value="ECO:0007669"/>
    <property type="project" value="TreeGrafter"/>
</dbReference>
<dbReference type="InterPro" id="IPR011011">
    <property type="entry name" value="Znf_FYVE_PHD"/>
</dbReference>
<dbReference type="InterPro" id="IPR040204">
    <property type="entry name" value="UBR7"/>
</dbReference>
<feature type="domain" description="UBR-type" evidence="5">
    <location>
        <begin position="37"/>
        <end position="107"/>
    </location>
</feature>
<evidence type="ECO:0000256" key="2">
    <source>
        <dbReference type="ARBA" id="ARBA00022771"/>
    </source>
</evidence>
<dbReference type="GO" id="GO:0008270">
    <property type="term" value="F:zinc ion binding"/>
    <property type="evidence" value="ECO:0007669"/>
    <property type="project" value="UniProtKB-KW"/>
</dbReference>